<protein>
    <submittedName>
        <fullName evidence="2">Uncharacterized protein</fullName>
    </submittedName>
</protein>
<organism evidence="2 3">
    <name type="scientific">Plakobranchus ocellatus</name>
    <dbReference type="NCBI Taxonomy" id="259542"/>
    <lineage>
        <taxon>Eukaryota</taxon>
        <taxon>Metazoa</taxon>
        <taxon>Spiralia</taxon>
        <taxon>Lophotrochozoa</taxon>
        <taxon>Mollusca</taxon>
        <taxon>Gastropoda</taxon>
        <taxon>Heterobranchia</taxon>
        <taxon>Euthyneura</taxon>
        <taxon>Panpulmonata</taxon>
        <taxon>Sacoglossa</taxon>
        <taxon>Placobranchoidea</taxon>
        <taxon>Plakobranchidae</taxon>
        <taxon>Plakobranchus</taxon>
    </lineage>
</organism>
<feature type="compositionally biased region" description="Basic and acidic residues" evidence="1">
    <location>
        <begin position="158"/>
        <end position="184"/>
    </location>
</feature>
<sequence length="209" mass="22770">MTKFHKGFLSVETKDDNPRACSTGALVFVRSRIRSVYVHKGGSGGSSGRVVGYHPRGPGFDSQSEPNQIFIAPMCPPSTNWTRNGLSFALPALELTKFCSLRAKLWPFLALKSYKINKIEYQYPSTGKVNLLLRNNTQYKYSFSESPYAARALPAGRRQREGSGRTGRGDGSRFAWEGDARLAEEGGSSGAGRGGVTAVDLVRSSRVSP</sequence>
<dbReference type="Proteomes" id="UP000735302">
    <property type="component" value="Unassembled WGS sequence"/>
</dbReference>
<evidence type="ECO:0000313" key="2">
    <source>
        <dbReference type="EMBL" id="GFN80164.1"/>
    </source>
</evidence>
<accession>A0AAV3YAT1</accession>
<feature type="region of interest" description="Disordered" evidence="1">
    <location>
        <begin position="152"/>
        <end position="209"/>
    </location>
</feature>
<dbReference type="AlphaFoldDB" id="A0AAV3YAT1"/>
<dbReference type="EMBL" id="BLXT01000801">
    <property type="protein sequence ID" value="GFN80164.1"/>
    <property type="molecule type" value="Genomic_DNA"/>
</dbReference>
<evidence type="ECO:0000313" key="3">
    <source>
        <dbReference type="Proteomes" id="UP000735302"/>
    </source>
</evidence>
<evidence type="ECO:0000256" key="1">
    <source>
        <dbReference type="SAM" id="MobiDB-lite"/>
    </source>
</evidence>
<gene>
    <name evidence="2" type="ORF">PoB_000667000</name>
</gene>
<keyword evidence="3" id="KW-1185">Reference proteome</keyword>
<name>A0AAV3YAT1_9GAST</name>
<proteinExistence type="predicted"/>
<reference evidence="2 3" key="1">
    <citation type="journal article" date="2021" name="Elife">
        <title>Chloroplast acquisition without the gene transfer in kleptoplastic sea slugs, Plakobranchus ocellatus.</title>
        <authorList>
            <person name="Maeda T."/>
            <person name="Takahashi S."/>
            <person name="Yoshida T."/>
            <person name="Shimamura S."/>
            <person name="Takaki Y."/>
            <person name="Nagai Y."/>
            <person name="Toyoda A."/>
            <person name="Suzuki Y."/>
            <person name="Arimoto A."/>
            <person name="Ishii H."/>
            <person name="Satoh N."/>
            <person name="Nishiyama T."/>
            <person name="Hasebe M."/>
            <person name="Maruyama T."/>
            <person name="Minagawa J."/>
            <person name="Obokata J."/>
            <person name="Shigenobu S."/>
        </authorList>
    </citation>
    <scope>NUCLEOTIDE SEQUENCE [LARGE SCALE GENOMIC DNA]</scope>
</reference>
<comment type="caution">
    <text evidence="2">The sequence shown here is derived from an EMBL/GenBank/DDBJ whole genome shotgun (WGS) entry which is preliminary data.</text>
</comment>